<reference evidence="2" key="1">
    <citation type="submission" date="2022-08" db="EMBL/GenBank/DDBJ databases">
        <authorList>
            <person name="Gutierrez-Valencia J."/>
        </authorList>
    </citation>
    <scope>NUCLEOTIDE SEQUENCE</scope>
</reference>
<protein>
    <submittedName>
        <fullName evidence="2">Uncharacterized protein</fullName>
    </submittedName>
</protein>
<sequence>MTGSANFPTISSVAFSPSSTRNSPSKLAPSPRGGDPSGKASLSSI</sequence>
<evidence type="ECO:0000313" key="2">
    <source>
        <dbReference type="EMBL" id="CAI0413418.1"/>
    </source>
</evidence>
<accession>A0AAV0JV19</accession>
<keyword evidence="3" id="KW-1185">Reference proteome</keyword>
<gene>
    <name evidence="2" type="ORF">LITE_LOCUS15940</name>
</gene>
<feature type="region of interest" description="Disordered" evidence="1">
    <location>
        <begin position="1"/>
        <end position="45"/>
    </location>
</feature>
<feature type="compositionally biased region" description="Polar residues" evidence="1">
    <location>
        <begin position="1"/>
        <end position="25"/>
    </location>
</feature>
<dbReference type="AlphaFoldDB" id="A0AAV0JV19"/>
<proteinExistence type="predicted"/>
<comment type="caution">
    <text evidence="2">The sequence shown here is derived from an EMBL/GenBank/DDBJ whole genome shotgun (WGS) entry which is preliminary data.</text>
</comment>
<organism evidence="2 3">
    <name type="scientific">Linum tenue</name>
    <dbReference type="NCBI Taxonomy" id="586396"/>
    <lineage>
        <taxon>Eukaryota</taxon>
        <taxon>Viridiplantae</taxon>
        <taxon>Streptophyta</taxon>
        <taxon>Embryophyta</taxon>
        <taxon>Tracheophyta</taxon>
        <taxon>Spermatophyta</taxon>
        <taxon>Magnoliopsida</taxon>
        <taxon>eudicotyledons</taxon>
        <taxon>Gunneridae</taxon>
        <taxon>Pentapetalae</taxon>
        <taxon>rosids</taxon>
        <taxon>fabids</taxon>
        <taxon>Malpighiales</taxon>
        <taxon>Linaceae</taxon>
        <taxon>Linum</taxon>
    </lineage>
</organism>
<name>A0AAV0JV19_9ROSI</name>
<dbReference type="Proteomes" id="UP001154282">
    <property type="component" value="Unassembled WGS sequence"/>
</dbReference>
<evidence type="ECO:0000256" key="1">
    <source>
        <dbReference type="SAM" id="MobiDB-lite"/>
    </source>
</evidence>
<evidence type="ECO:0000313" key="3">
    <source>
        <dbReference type="Proteomes" id="UP001154282"/>
    </source>
</evidence>
<dbReference type="EMBL" id="CAMGYJ010000005">
    <property type="protein sequence ID" value="CAI0413418.1"/>
    <property type="molecule type" value="Genomic_DNA"/>
</dbReference>